<evidence type="ECO:0000313" key="2">
    <source>
        <dbReference type="EMBL" id="PIL33193.1"/>
    </source>
</evidence>
<dbReference type="EMBL" id="AYKW01000008">
    <property type="protein sequence ID" value="PIL33193.1"/>
    <property type="molecule type" value="Genomic_DNA"/>
</dbReference>
<dbReference type="AlphaFoldDB" id="A0A2G8SHF3"/>
<comment type="caution">
    <text evidence="2">The sequence shown here is derived from an EMBL/GenBank/DDBJ whole genome shotgun (WGS) entry which is preliminary data.</text>
</comment>
<evidence type="ECO:0000256" key="1">
    <source>
        <dbReference type="SAM" id="SignalP"/>
    </source>
</evidence>
<dbReference type="Proteomes" id="UP000230002">
    <property type="component" value="Unassembled WGS sequence"/>
</dbReference>
<evidence type="ECO:0000313" key="3">
    <source>
        <dbReference type="Proteomes" id="UP000230002"/>
    </source>
</evidence>
<protein>
    <submittedName>
        <fullName evidence="2">Uncharacterized protein</fullName>
    </submittedName>
</protein>
<keyword evidence="1" id="KW-0732">Signal</keyword>
<reference evidence="2 3" key="1">
    <citation type="journal article" date="2015" name="Sci. Rep.">
        <title>Chromosome-level genome map provides insights into diverse defense mechanisms in the medicinal fungus Ganoderma sinense.</title>
        <authorList>
            <person name="Zhu Y."/>
            <person name="Xu J."/>
            <person name="Sun C."/>
            <person name="Zhou S."/>
            <person name="Xu H."/>
            <person name="Nelson D.R."/>
            <person name="Qian J."/>
            <person name="Song J."/>
            <person name="Luo H."/>
            <person name="Xiang L."/>
            <person name="Li Y."/>
            <person name="Xu Z."/>
            <person name="Ji A."/>
            <person name="Wang L."/>
            <person name="Lu S."/>
            <person name="Hayward A."/>
            <person name="Sun W."/>
            <person name="Li X."/>
            <person name="Schwartz D.C."/>
            <person name="Wang Y."/>
            <person name="Chen S."/>
        </authorList>
    </citation>
    <scope>NUCLEOTIDE SEQUENCE [LARGE SCALE GENOMIC DNA]</scope>
    <source>
        <strain evidence="2 3">ZZ0214-1</strain>
    </source>
</reference>
<organism evidence="2 3">
    <name type="scientific">Ganoderma sinense ZZ0214-1</name>
    <dbReference type="NCBI Taxonomy" id="1077348"/>
    <lineage>
        <taxon>Eukaryota</taxon>
        <taxon>Fungi</taxon>
        <taxon>Dikarya</taxon>
        <taxon>Basidiomycota</taxon>
        <taxon>Agaricomycotina</taxon>
        <taxon>Agaricomycetes</taxon>
        <taxon>Polyporales</taxon>
        <taxon>Polyporaceae</taxon>
        <taxon>Ganoderma</taxon>
    </lineage>
</organism>
<name>A0A2G8SHF3_9APHY</name>
<gene>
    <name evidence="2" type="ORF">GSI_04643</name>
</gene>
<feature type="signal peptide" evidence="1">
    <location>
        <begin position="1"/>
        <end position="17"/>
    </location>
</feature>
<keyword evidence="3" id="KW-1185">Reference proteome</keyword>
<sequence length="131" mass="14355">MLVTAGLQLLAIREILAGIYEGHAGGQVSIISQPHSSLSTLRDLLLLARTTIQTLILRALSKMSFSTNSTAYGFFPTAPSAPNAFALFASTQSPRDTYHMYEDARQALCPWSERTAQRKTSKSSLKKFFGL</sequence>
<feature type="chain" id="PRO_5013681436" evidence="1">
    <location>
        <begin position="18"/>
        <end position="131"/>
    </location>
</feature>
<accession>A0A2G8SHF3</accession>
<proteinExistence type="predicted"/>
<dbReference type="OrthoDB" id="3152032at2759"/>